<comment type="caution">
    <text evidence="3">The sequence shown here is derived from an EMBL/GenBank/DDBJ whole genome shotgun (WGS) entry which is preliminary data.</text>
</comment>
<dbReference type="GO" id="GO:0009116">
    <property type="term" value="P:nucleoside metabolic process"/>
    <property type="evidence" value="ECO:0007669"/>
    <property type="project" value="InterPro"/>
</dbReference>
<keyword evidence="4" id="KW-1185">Reference proteome</keyword>
<dbReference type="AlphaFoldDB" id="A0A3A8EGA5"/>
<gene>
    <name evidence="3" type="ORF">D7V32_13210</name>
</gene>
<evidence type="ECO:0000313" key="4">
    <source>
        <dbReference type="Proteomes" id="UP000282388"/>
    </source>
</evidence>
<dbReference type="GO" id="GO:0008782">
    <property type="term" value="F:adenosylhomocysteine nucleosidase activity"/>
    <property type="evidence" value="ECO:0007669"/>
    <property type="project" value="TreeGrafter"/>
</dbReference>
<dbReference type="InterPro" id="IPR011006">
    <property type="entry name" value="CheY-like_superfamily"/>
</dbReference>
<dbReference type="RefSeq" id="WP_120403318.1">
    <property type="nucleotide sequence ID" value="NZ_RAXV01000032.1"/>
</dbReference>
<dbReference type="EMBL" id="RAXV01000032">
    <property type="protein sequence ID" value="RKG29810.1"/>
    <property type="molecule type" value="Genomic_DNA"/>
</dbReference>
<dbReference type="Gene3D" id="3.40.50.1580">
    <property type="entry name" value="Nucleoside phosphorylase domain"/>
    <property type="match status" value="1"/>
</dbReference>
<accession>A0A3A8EGA5</accession>
<dbReference type="PANTHER" id="PTHR46832:SF1">
    <property type="entry name" value="5'-METHYLTHIOADENOSINE_S-ADENOSYLHOMOCYSTEINE NUCLEOSIDASE"/>
    <property type="match status" value="1"/>
</dbReference>
<name>A0A3A8EGA5_9GAMM</name>
<dbReference type="InterPro" id="IPR035994">
    <property type="entry name" value="Nucleoside_phosphorylase_sf"/>
</dbReference>
<dbReference type="InterPro" id="IPR000845">
    <property type="entry name" value="Nucleoside_phosphorylase_d"/>
</dbReference>
<dbReference type="GO" id="GO:0005829">
    <property type="term" value="C:cytosol"/>
    <property type="evidence" value="ECO:0007669"/>
    <property type="project" value="TreeGrafter"/>
</dbReference>
<dbReference type="Proteomes" id="UP000282388">
    <property type="component" value="Unassembled WGS sequence"/>
</dbReference>
<dbReference type="InterPro" id="IPR001789">
    <property type="entry name" value="Sig_transdc_resp-reg_receiver"/>
</dbReference>
<reference evidence="3 4" key="1">
    <citation type="submission" date="2018-09" db="EMBL/GenBank/DDBJ databases">
        <title>The draft genome of Acinetobacter spp. strains.</title>
        <authorList>
            <person name="Qin J."/>
            <person name="Feng Y."/>
            <person name="Zong Z."/>
        </authorList>
    </citation>
    <scope>NUCLEOTIDE SEQUENCE [LARGE SCALE GENOMIC DNA]</scope>
    <source>
        <strain evidence="3 4">WCHAc060012</strain>
    </source>
</reference>
<dbReference type="PROSITE" id="PS50110">
    <property type="entry name" value="RESPONSE_REGULATORY"/>
    <property type="match status" value="1"/>
</dbReference>
<keyword evidence="1" id="KW-0597">Phosphoprotein</keyword>
<dbReference type="GO" id="GO:0019284">
    <property type="term" value="P:L-methionine salvage from S-adenosylmethionine"/>
    <property type="evidence" value="ECO:0007669"/>
    <property type="project" value="TreeGrafter"/>
</dbReference>
<dbReference type="SUPFAM" id="SSF53167">
    <property type="entry name" value="Purine and uridine phosphorylases"/>
    <property type="match status" value="1"/>
</dbReference>
<dbReference type="GO" id="GO:0000160">
    <property type="term" value="P:phosphorelay signal transduction system"/>
    <property type="evidence" value="ECO:0007669"/>
    <property type="project" value="InterPro"/>
</dbReference>
<evidence type="ECO:0000256" key="1">
    <source>
        <dbReference type="PROSITE-ProRule" id="PRU00169"/>
    </source>
</evidence>
<dbReference type="GO" id="GO:0008930">
    <property type="term" value="F:methylthioadenosine nucleosidase activity"/>
    <property type="evidence" value="ECO:0007669"/>
    <property type="project" value="TreeGrafter"/>
</dbReference>
<dbReference type="Gene3D" id="3.40.50.2300">
    <property type="match status" value="1"/>
</dbReference>
<feature type="modified residue" description="4-aspartylphosphate" evidence="1">
    <location>
        <position position="55"/>
    </location>
</feature>
<dbReference type="Pfam" id="PF01048">
    <property type="entry name" value="PNP_UDP_1"/>
    <property type="match status" value="1"/>
</dbReference>
<organism evidence="3 4">
    <name type="scientific">Acinetobacter tianfuensis</name>
    <dbReference type="NCBI Taxonomy" id="2419603"/>
    <lineage>
        <taxon>Bacteria</taxon>
        <taxon>Pseudomonadati</taxon>
        <taxon>Pseudomonadota</taxon>
        <taxon>Gammaproteobacteria</taxon>
        <taxon>Moraxellales</taxon>
        <taxon>Moraxellaceae</taxon>
        <taxon>Acinetobacter</taxon>
    </lineage>
</organism>
<dbReference type="SUPFAM" id="SSF52172">
    <property type="entry name" value="CheY-like"/>
    <property type="match status" value="1"/>
</dbReference>
<protein>
    <recommendedName>
        <fullName evidence="2">Response regulatory domain-containing protein</fullName>
    </recommendedName>
</protein>
<dbReference type="PANTHER" id="PTHR46832">
    <property type="entry name" value="5'-METHYLTHIOADENOSINE/S-ADENOSYLHOMOCYSTEINE NUCLEOSIDASE"/>
    <property type="match status" value="1"/>
</dbReference>
<feature type="domain" description="Response regulatory" evidence="2">
    <location>
        <begin position="2"/>
        <end position="124"/>
    </location>
</feature>
<sequence length="403" mass="45270">MKVLIIDDSPRRYSKLVGEVKKIDGLSVKDIEVVSSIEDAEEKVDSLLYDLVVLDILIPYSNVDEEDKQNSIEFLEYLHSSCRNKPKRIIGISSDKQLLDEVSHIFSSKSWTVIEYSDVSDEWLHKILACINYALGNNDLENSNKNIDLLVVCALLSPELNAVLNLPWNWSEAILIDENIFIYFGSFEVQNKTINVAAAYTLRPGMVAIAILCTRLLKILTPKIVTMTGICAGNKDEVTLGDVILAECTWDYQSGKLVKENNEIRFKISPHHLMIKDNVKNFFIQLSRDNDLFESLQSNIEGTIIVPSLKIGSLVSGASVIADDSTLFKIKDQQDRKVLGIEMEIYALYAACFSSAVEPLYFALKGVCDYGDSEKNDLYQKLAAKNSAQILQCFAEKYINVLL</sequence>
<evidence type="ECO:0000313" key="3">
    <source>
        <dbReference type="EMBL" id="RKG29810.1"/>
    </source>
</evidence>
<proteinExistence type="predicted"/>
<evidence type="ECO:0000259" key="2">
    <source>
        <dbReference type="PROSITE" id="PS50110"/>
    </source>
</evidence>
<dbReference type="OrthoDB" id="2988699at2"/>